<evidence type="ECO:0008006" key="3">
    <source>
        <dbReference type="Google" id="ProtNLM"/>
    </source>
</evidence>
<dbReference type="InterPro" id="IPR056909">
    <property type="entry name" value="SU10_portal"/>
</dbReference>
<accession>A0ABX7SLS9</accession>
<name>A0ABX7SLS9_9CAUL</name>
<sequence length="699" mass="78004">MTDRMDDSQLQSIVAAEIADAVSFIDDDIGPQRVRAVDYYFGRPFGDEEPGRSQIVSRDVHDMISAAMPSLMRIFFGPENVVEFEPYGPEDVDEAEQKTDYVNYIVTTDNDGFEIFYAVLKNALREKVGITKTWWDNSEEVCTRSYTGLDEDGLTLLLEDLNKARKAELVESSEDEAGLSVRIKLTRPVDKVCIEAIPPEEFLISRDARSLDEAAFKAHRTTKTVSDLIALGYDREDIEAGASDDLDWNEERQARNPALNGLDDAIDPTMRQVLYVEAYVRADYDGDGIAELMKVCTVGPGYKVIHKEPADDHPFADFHVDPEPHTFFGESLADKTMDVQESKSRLLRAGFDGLAQSLFPRTVVGRNGNMEDALNTEVGAVLRADGDASSAYFFQAAPNTAQHAFPFLTYMDELRENRTGMSKVSMGLDAEALQNTTATAAEGNFTRSQERIELMARILASGMRKLFRRVAVLVTENQRAERMVKLRNKWVPMDPRAWRSDMNVICNVGLGGGSPEQKISVLSMIAGKQEAIMLQTGPDNPLVTVKQYHTTLSKLVQEAGFKNPDAFFTDPESDEVKQRMAAKAQEPPPPDPKVVEAEQRLQLEAQKAEAQMQFQVQKAAADLQIAREKMAMDIEAQREKQRLEAEFRREQAVAELQLKRDEMAMEFELKRQANELNAQAKVAAASTTVNGPEQGGEPG</sequence>
<dbReference type="RefSeq" id="WP_207825070.1">
    <property type="nucleotide sequence ID" value="NZ_CP062006.1"/>
</dbReference>
<dbReference type="Pfam" id="PF23899">
    <property type="entry name" value="SU10_portal"/>
    <property type="match status" value="1"/>
</dbReference>
<evidence type="ECO:0000313" key="1">
    <source>
        <dbReference type="EMBL" id="QTC88101.1"/>
    </source>
</evidence>
<evidence type="ECO:0000313" key="2">
    <source>
        <dbReference type="Proteomes" id="UP000663942"/>
    </source>
</evidence>
<dbReference type="Proteomes" id="UP000663942">
    <property type="component" value="Chromosome"/>
</dbReference>
<proteinExistence type="predicted"/>
<organism evidence="1 2">
    <name type="scientific">Brevundimonas pondensis</name>
    <dbReference type="NCBI Taxonomy" id="2774189"/>
    <lineage>
        <taxon>Bacteria</taxon>
        <taxon>Pseudomonadati</taxon>
        <taxon>Pseudomonadota</taxon>
        <taxon>Alphaproteobacteria</taxon>
        <taxon>Caulobacterales</taxon>
        <taxon>Caulobacteraceae</taxon>
        <taxon>Brevundimonas</taxon>
    </lineage>
</organism>
<keyword evidence="2" id="KW-1185">Reference proteome</keyword>
<protein>
    <recommendedName>
        <fullName evidence="3">Portal protein</fullName>
    </recommendedName>
</protein>
<reference evidence="1 2" key="1">
    <citation type="submission" date="2020-09" db="EMBL/GenBank/DDBJ databases">
        <title>Brevundimonas sp. LVF1 isolated from an oligotrophic pond in Goettingen, Germany.</title>
        <authorList>
            <person name="Friedrich I."/>
            <person name="Klassen A."/>
            <person name="Neubauer H."/>
            <person name="Schneider D."/>
            <person name="Hertel R."/>
            <person name="Daniel R."/>
        </authorList>
    </citation>
    <scope>NUCLEOTIDE SEQUENCE [LARGE SCALE GENOMIC DNA]</scope>
    <source>
        <strain evidence="1 2">LVF1</strain>
    </source>
</reference>
<dbReference type="EMBL" id="CP062006">
    <property type="protein sequence ID" value="QTC88101.1"/>
    <property type="molecule type" value="Genomic_DNA"/>
</dbReference>
<gene>
    <name evidence="1" type="ORF">IFE19_01450</name>
</gene>